<sequence length="143" mass="16261">MKSFIKIVLTVSPFVYMGVIWTLSSLPDTAVIELASSKWDRIFKESLHVIEFAILYVLFVAALLAHNKLSYAVNFIAALAAIFYGFIDEIHQSFIPYRSATLIDAAKDLFGVMVCFLIINRTYFRETSSFGKTMKRVEAWMKG</sequence>
<dbReference type="Proteomes" id="UP001597506">
    <property type="component" value="Unassembled WGS sequence"/>
</dbReference>
<evidence type="ECO:0000313" key="3">
    <source>
        <dbReference type="EMBL" id="MFD2683225.1"/>
    </source>
</evidence>
<feature type="transmembrane region" description="Helical" evidence="1">
    <location>
        <begin position="7"/>
        <end position="26"/>
    </location>
</feature>
<dbReference type="Pfam" id="PF04892">
    <property type="entry name" value="VanZ"/>
    <property type="match status" value="1"/>
</dbReference>
<reference evidence="4" key="1">
    <citation type="journal article" date="2019" name="Int. J. Syst. Evol. Microbiol.">
        <title>The Global Catalogue of Microorganisms (GCM) 10K type strain sequencing project: providing services to taxonomists for standard genome sequencing and annotation.</title>
        <authorList>
            <consortium name="The Broad Institute Genomics Platform"/>
            <consortium name="The Broad Institute Genome Sequencing Center for Infectious Disease"/>
            <person name="Wu L."/>
            <person name="Ma J."/>
        </authorList>
    </citation>
    <scope>NUCLEOTIDE SEQUENCE [LARGE SCALE GENOMIC DNA]</scope>
    <source>
        <strain evidence="4">KCTC 3913</strain>
    </source>
</reference>
<keyword evidence="1" id="KW-0812">Transmembrane</keyword>
<feature type="transmembrane region" description="Helical" evidence="1">
    <location>
        <begin position="71"/>
        <end position="87"/>
    </location>
</feature>
<accession>A0ABW5RWX7</accession>
<evidence type="ECO:0000256" key="1">
    <source>
        <dbReference type="SAM" id="Phobius"/>
    </source>
</evidence>
<proteinExistence type="predicted"/>
<feature type="transmembrane region" description="Helical" evidence="1">
    <location>
        <begin position="99"/>
        <end position="119"/>
    </location>
</feature>
<name>A0ABW5RWX7_9BACI</name>
<keyword evidence="1" id="KW-1133">Transmembrane helix</keyword>
<protein>
    <submittedName>
        <fullName evidence="3">VanZ family protein</fullName>
    </submittedName>
</protein>
<dbReference type="RefSeq" id="WP_377938322.1">
    <property type="nucleotide sequence ID" value="NZ_JBHUMF010000035.1"/>
</dbReference>
<feature type="domain" description="VanZ-like" evidence="2">
    <location>
        <begin position="14"/>
        <end position="119"/>
    </location>
</feature>
<feature type="transmembrane region" description="Helical" evidence="1">
    <location>
        <begin position="46"/>
        <end position="64"/>
    </location>
</feature>
<evidence type="ECO:0000313" key="4">
    <source>
        <dbReference type="Proteomes" id="UP001597506"/>
    </source>
</evidence>
<keyword evidence="1" id="KW-0472">Membrane</keyword>
<organism evidence="3 4">
    <name type="scientific">Bacillus seohaeanensis</name>
    <dbReference type="NCBI Taxonomy" id="284580"/>
    <lineage>
        <taxon>Bacteria</taxon>
        <taxon>Bacillati</taxon>
        <taxon>Bacillota</taxon>
        <taxon>Bacilli</taxon>
        <taxon>Bacillales</taxon>
        <taxon>Bacillaceae</taxon>
        <taxon>Bacillus</taxon>
    </lineage>
</organism>
<dbReference type="EMBL" id="JBHUMF010000035">
    <property type="protein sequence ID" value="MFD2683225.1"/>
    <property type="molecule type" value="Genomic_DNA"/>
</dbReference>
<comment type="caution">
    <text evidence="3">The sequence shown here is derived from an EMBL/GenBank/DDBJ whole genome shotgun (WGS) entry which is preliminary data.</text>
</comment>
<dbReference type="NCBIfam" id="NF037970">
    <property type="entry name" value="vanZ_1"/>
    <property type="match status" value="1"/>
</dbReference>
<keyword evidence="4" id="KW-1185">Reference proteome</keyword>
<gene>
    <name evidence="3" type="ORF">ACFSUL_21040</name>
</gene>
<evidence type="ECO:0000259" key="2">
    <source>
        <dbReference type="Pfam" id="PF04892"/>
    </source>
</evidence>
<dbReference type="InterPro" id="IPR006976">
    <property type="entry name" value="VanZ-like"/>
</dbReference>